<protein>
    <submittedName>
        <fullName evidence="1">Uncharacterized protein</fullName>
    </submittedName>
</protein>
<proteinExistence type="predicted"/>
<accession>A0A0W8F312</accession>
<comment type="caution">
    <text evidence="1">The sequence shown here is derived from an EMBL/GenBank/DDBJ whole genome shotgun (WGS) entry which is preliminary data.</text>
</comment>
<sequence>MVLPGPGIWSGVSPCAYQGVMPGISIPGNPTPSLFRVLRGKEGQGGKKPASREAKIRVYTAVIPPVYEIPG</sequence>
<evidence type="ECO:0000313" key="1">
    <source>
        <dbReference type="EMBL" id="KUG15275.1"/>
    </source>
</evidence>
<gene>
    <name evidence="1" type="ORF">ASZ90_015093</name>
</gene>
<reference evidence="1" key="1">
    <citation type="journal article" date="2015" name="Proc. Natl. Acad. Sci. U.S.A.">
        <title>Networks of energetic and metabolic interactions define dynamics in microbial communities.</title>
        <authorList>
            <person name="Embree M."/>
            <person name="Liu J.K."/>
            <person name="Al-Bassam M.M."/>
            <person name="Zengler K."/>
        </authorList>
    </citation>
    <scope>NUCLEOTIDE SEQUENCE</scope>
</reference>
<organism evidence="1">
    <name type="scientific">hydrocarbon metagenome</name>
    <dbReference type="NCBI Taxonomy" id="938273"/>
    <lineage>
        <taxon>unclassified sequences</taxon>
        <taxon>metagenomes</taxon>
        <taxon>ecological metagenomes</taxon>
    </lineage>
</organism>
<name>A0A0W8F312_9ZZZZ</name>
<dbReference type="EMBL" id="LNQE01001570">
    <property type="protein sequence ID" value="KUG15275.1"/>
    <property type="molecule type" value="Genomic_DNA"/>
</dbReference>
<dbReference type="AlphaFoldDB" id="A0A0W8F312"/>